<reference evidence="8" key="1">
    <citation type="journal article" date="2020" name="ISME J.">
        <title>Gammaproteobacteria mediating utilization of methyl-, sulfur- and petroleum organic compounds in deep ocean hydrothermal plumes.</title>
        <authorList>
            <person name="Zhou Z."/>
            <person name="Liu Y."/>
            <person name="Pan J."/>
            <person name="Cron B.R."/>
            <person name="Toner B.M."/>
            <person name="Anantharaman K."/>
            <person name="Breier J.A."/>
            <person name="Dick G.J."/>
            <person name="Li M."/>
        </authorList>
    </citation>
    <scope>NUCLEOTIDE SEQUENCE</scope>
    <source>
        <strain evidence="8">SZUA-1385</strain>
    </source>
</reference>
<feature type="domain" description="4Fe-4S ferredoxin-type" evidence="7">
    <location>
        <begin position="66"/>
        <end position="95"/>
    </location>
</feature>
<dbReference type="SUPFAM" id="SSF54862">
    <property type="entry name" value="4Fe-4S ferredoxins"/>
    <property type="match status" value="1"/>
</dbReference>
<dbReference type="GO" id="GO:0016491">
    <property type="term" value="F:oxidoreductase activity"/>
    <property type="evidence" value="ECO:0007669"/>
    <property type="project" value="UniProtKB-ARBA"/>
</dbReference>
<keyword evidence="2" id="KW-0004">4Fe-4S</keyword>
<dbReference type="Proteomes" id="UP000605144">
    <property type="component" value="Unassembled WGS sequence"/>
</dbReference>
<keyword evidence="1" id="KW-0813">Transport</keyword>
<dbReference type="PROSITE" id="PS51379">
    <property type="entry name" value="4FE4S_FER_2"/>
    <property type="match status" value="2"/>
</dbReference>
<evidence type="ECO:0000256" key="4">
    <source>
        <dbReference type="ARBA" id="ARBA00022982"/>
    </source>
</evidence>
<evidence type="ECO:0000256" key="2">
    <source>
        <dbReference type="ARBA" id="ARBA00022485"/>
    </source>
</evidence>
<keyword evidence="5" id="KW-0408">Iron</keyword>
<dbReference type="PANTHER" id="PTHR42859:SF10">
    <property type="entry name" value="DIMETHYLSULFOXIDE REDUCTASE CHAIN B"/>
    <property type="match status" value="1"/>
</dbReference>
<protein>
    <submittedName>
        <fullName evidence="8">4Fe-4S dicluster domain-containing protein</fullName>
    </submittedName>
</protein>
<feature type="domain" description="4Fe-4S ferredoxin-type" evidence="7">
    <location>
        <begin position="2"/>
        <end position="32"/>
    </location>
</feature>
<sequence>MKKIIMTNDKCDNCGDCVKACMSLYGISRIGIMEHNNRYIPIVCQHCTAAPCMDVCPVEAIENRGEVIYLDESKCIGCGLCAIACPFGAITMMDLAHKCSLCVDRDGECACVKACSKRCLEVIDINDIILNRRNKHLEVMSKLGNNVRSRKNNSILSKITVPAYVNSKLPK</sequence>
<keyword evidence="4" id="KW-0249">Electron transport</keyword>
<keyword evidence="6" id="KW-0411">Iron-sulfur</keyword>
<dbReference type="Pfam" id="PF00037">
    <property type="entry name" value="Fer4"/>
    <property type="match status" value="1"/>
</dbReference>
<evidence type="ECO:0000313" key="9">
    <source>
        <dbReference type="Proteomes" id="UP000605144"/>
    </source>
</evidence>
<evidence type="ECO:0000313" key="8">
    <source>
        <dbReference type="EMBL" id="HIP17500.1"/>
    </source>
</evidence>
<dbReference type="PANTHER" id="PTHR42859">
    <property type="entry name" value="OXIDOREDUCTASE"/>
    <property type="match status" value="1"/>
</dbReference>
<accession>A0A832YXF2</accession>
<dbReference type="GO" id="GO:0051539">
    <property type="term" value="F:4 iron, 4 sulfur cluster binding"/>
    <property type="evidence" value="ECO:0007669"/>
    <property type="project" value="UniProtKB-KW"/>
</dbReference>
<dbReference type="EMBL" id="DQSV01000085">
    <property type="protein sequence ID" value="HIP17500.1"/>
    <property type="molecule type" value="Genomic_DNA"/>
</dbReference>
<evidence type="ECO:0000256" key="6">
    <source>
        <dbReference type="ARBA" id="ARBA00023014"/>
    </source>
</evidence>
<keyword evidence="3" id="KW-0479">Metal-binding</keyword>
<evidence type="ECO:0000256" key="5">
    <source>
        <dbReference type="ARBA" id="ARBA00023004"/>
    </source>
</evidence>
<dbReference type="PROSITE" id="PS00198">
    <property type="entry name" value="4FE4S_FER_1"/>
    <property type="match status" value="1"/>
</dbReference>
<evidence type="ECO:0000256" key="3">
    <source>
        <dbReference type="ARBA" id="ARBA00022723"/>
    </source>
</evidence>
<dbReference type="InterPro" id="IPR017896">
    <property type="entry name" value="4Fe4S_Fe-S-bd"/>
</dbReference>
<dbReference type="AlphaFoldDB" id="A0A832YXF2"/>
<dbReference type="GO" id="GO:0046872">
    <property type="term" value="F:metal ion binding"/>
    <property type="evidence" value="ECO:0007669"/>
    <property type="project" value="UniProtKB-KW"/>
</dbReference>
<dbReference type="InterPro" id="IPR050294">
    <property type="entry name" value="RnfB_subfamily"/>
</dbReference>
<name>A0A832YXF2_9EURY</name>
<gene>
    <name evidence="8" type="ORF">EYG76_04285</name>
</gene>
<dbReference type="InterPro" id="IPR017900">
    <property type="entry name" value="4Fe4S_Fe_S_CS"/>
</dbReference>
<dbReference type="Gene3D" id="3.30.70.20">
    <property type="match status" value="2"/>
</dbReference>
<proteinExistence type="predicted"/>
<comment type="caution">
    <text evidence="8">The sequence shown here is derived from an EMBL/GenBank/DDBJ whole genome shotgun (WGS) entry which is preliminary data.</text>
</comment>
<evidence type="ECO:0000259" key="7">
    <source>
        <dbReference type="PROSITE" id="PS51379"/>
    </source>
</evidence>
<evidence type="ECO:0000256" key="1">
    <source>
        <dbReference type="ARBA" id="ARBA00022448"/>
    </source>
</evidence>
<organism evidence="8 9">
    <name type="scientific">Methanothermococcus okinawensis</name>
    <dbReference type="NCBI Taxonomy" id="155863"/>
    <lineage>
        <taxon>Archaea</taxon>
        <taxon>Methanobacteriati</taxon>
        <taxon>Methanobacteriota</taxon>
        <taxon>Methanomada group</taxon>
        <taxon>Methanococci</taxon>
        <taxon>Methanococcales</taxon>
        <taxon>Methanococcaceae</taxon>
        <taxon>Methanothermococcus</taxon>
    </lineage>
</organism>